<reference evidence="2" key="1">
    <citation type="journal article" date="2022" name="Mol. Ecol. Resour.">
        <title>The genomes of chicory, endive, great burdock and yacon provide insights into Asteraceae palaeo-polyploidization history and plant inulin production.</title>
        <authorList>
            <person name="Fan W."/>
            <person name="Wang S."/>
            <person name="Wang H."/>
            <person name="Wang A."/>
            <person name="Jiang F."/>
            <person name="Liu H."/>
            <person name="Zhao H."/>
            <person name="Xu D."/>
            <person name="Zhang Y."/>
        </authorList>
    </citation>
    <scope>NUCLEOTIDE SEQUENCE [LARGE SCALE GENOMIC DNA]</scope>
    <source>
        <strain evidence="2">cv. Niubang</strain>
    </source>
</reference>
<organism evidence="1 2">
    <name type="scientific">Arctium lappa</name>
    <name type="common">Greater burdock</name>
    <name type="synonym">Lappa major</name>
    <dbReference type="NCBI Taxonomy" id="4217"/>
    <lineage>
        <taxon>Eukaryota</taxon>
        <taxon>Viridiplantae</taxon>
        <taxon>Streptophyta</taxon>
        <taxon>Embryophyta</taxon>
        <taxon>Tracheophyta</taxon>
        <taxon>Spermatophyta</taxon>
        <taxon>Magnoliopsida</taxon>
        <taxon>eudicotyledons</taxon>
        <taxon>Gunneridae</taxon>
        <taxon>Pentapetalae</taxon>
        <taxon>asterids</taxon>
        <taxon>campanulids</taxon>
        <taxon>Asterales</taxon>
        <taxon>Asteraceae</taxon>
        <taxon>Carduoideae</taxon>
        <taxon>Cardueae</taxon>
        <taxon>Arctiinae</taxon>
        <taxon>Arctium</taxon>
    </lineage>
</organism>
<sequence length="745" mass="79879">MSAGDHAILLRSNSSSSDNDLEGQVSSSARNTKTIKDLWNRAFSGRRLSIKRRSPRERWSDWDRVSPRRSGVNGGDDEILGDGAPPEWALLLIGCFLGLATGLCVAAFNRGVHVIHGWAWAGTPNEGAAWLRLQRLADTWHRILLIPVTGGVIVGMLHGLLEILDQIKQSTPGNGLNFLSGFFPTVKAIQAAVTLGTGCSLGPEGPSVDIGKSCANGCSLMMENNKERRIALVAAGAAAGIASGFNAAVAGSFFAIETVLRPLRAENSPPFTTAMIILASVISSTVSNAVLGEKQAFTVPTYDLKSAAELPLYLILGMLCGVVSVLFTRLVTWFSKAFEYIKERFGLPAVVTPALGGLGAGIIALKYPGVLYWGFNNVDEILHTGKIASAPGIGLLAQLAAAKVVATALCKGSGLVGGLYAPSLMIGAAVGAVFGGSAAELINSAIPGNTAIAEPQAYALVGMAATLASVCSVPLTSVLLLFELTKDYRILLPLMGAVGLAIWVPSVANQSKESEGSDARGFTRGYSMLSPVDKFENWRQTGDADDFELCIMGPDDNHEAIDEDIILEDLKVSQAMSTNYLKVQLSSTIKEAVRCMEDGQQTCVIVVDPEEHLEGILTYGDIKRCMSRNYDELADGGASSTPDLKESVVSSVCTRGIRYRGRKRGLLTCYPDTDLAIAKKLMEAKGIKQLPVVERCFDFQEERKRRIVAILNYHSVWNCLREELNRRGTPRSEDRIEERTSNGGH</sequence>
<gene>
    <name evidence="1" type="ORF">L6452_40056</name>
</gene>
<evidence type="ECO:0000313" key="1">
    <source>
        <dbReference type="EMBL" id="KAI3673925.1"/>
    </source>
</evidence>
<protein>
    <submittedName>
        <fullName evidence="1">Uncharacterized protein</fullName>
    </submittedName>
</protein>
<accession>A0ACB8XUW3</accession>
<proteinExistence type="predicted"/>
<evidence type="ECO:0000313" key="2">
    <source>
        <dbReference type="Proteomes" id="UP001055879"/>
    </source>
</evidence>
<name>A0ACB8XUW3_ARCLA</name>
<reference evidence="1 2" key="2">
    <citation type="journal article" date="2022" name="Mol. Ecol. Resour.">
        <title>The genomes of chicory, endive, great burdock and yacon provide insights into Asteraceae paleo-polyploidization history and plant inulin production.</title>
        <authorList>
            <person name="Fan W."/>
            <person name="Wang S."/>
            <person name="Wang H."/>
            <person name="Wang A."/>
            <person name="Jiang F."/>
            <person name="Liu H."/>
            <person name="Zhao H."/>
            <person name="Xu D."/>
            <person name="Zhang Y."/>
        </authorList>
    </citation>
    <scope>NUCLEOTIDE SEQUENCE [LARGE SCALE GENOMIC DNA]</scope>
    <source>
        <strain evidence="2">cv. Niubang</strain>
    </source>
</reference>
<dbReference type="Proteomes" id="UP001055879">
    <property type="component" value="Linkage Group LG15"/>
</dbReference>
<dbReference type="EMBL" id="CM042061">
    <property type="protein sequence ID" value="KAI3673925.1"/>
    <property type="molecule type" value="Genomic_DNA"/>
</dbReference>
<keyword evidence="2" id="KW-1185">Reference proteome</keyword>
<comment type="caution">
    <text evidence="1">The sequence shown here is derived from an EMBL/GenBank/DDBJ whole genome shotgun (WGS) entry which is preliminary data.</text>
</comment>